<reference evidence="2" key="1">
    <citation type="submission" date="2022-03" db="EMBL/GenBank/DDBJ databases">
        <authorList>
            <person name="Alioto T."/>
            <person name="Alioto T."/>
            <person name="Gomez Garrido J."/>
        </authorList>
    </citation>
    <scope>NUCLEOTIDE SEQUENCE</scope>
</reference>
<feature type="non-terminal residue" evidence="2">
    <location>
        <position position="72"/>
    </location>
</feature>
<proteinExistence type="predicted"/>
<organism evidence="2 3">
    <name type="scientific">Pelobates cultripes</name>
    <name type="common">Western spadefoot toad</name>
    <dbReference type="NCBI Taxonomy" id="61616"/>
    <lineage>
        <taxon>Eukaryota</taxon>
        <taxon>Metazoa</taxon>
        <taxon>Chordata</taxon>
        <taxon>Craniata</taxon>
        <taxon>Vertebrata</taxon>
        <taxon>Euteleostomi</taxon>
        <taxon>Amphibia</taxon>
        <taxon>Batrachia</taxon>
        <taxon>Anura</taxon>
        <taxon>Pelobatoidea</taxon>
        <taxon>Pelobatidae</taxon>
        <taxon>Pelobates</taxon>
    </lineage>
</organism>
<evidence type="ECO:0000256" key="1">
    <source>
        <dbReference type="SAM" id="MobiDB-lite"/>
    </source>
</evidence>
<feature type="non-terminal residue" evidence="2">
    <location>
        <position position="1"/>
    </location>
</feature>
<feature type="region of interest" description="Disordered" evidence="1">
    <location>
        <begin position="17"/>
        <end position="72"/>
    </location>
</feature>
<sequence>IFDRFWAKLLTHLQPATTNHKPSTLDKVNGERRPGKPLQGTTKSHATDSRTKDPPGLRAARGTPHRCWPHPI</sequence>
<accession>A0AAD1RC09</accession>
<dbReference type="Proteomes" id="UP001295444">
    <property type="component" value="Chromosome 02"/>
</dbReference>
<feature type="compositionally biased region" description="Basic residues" evidence="1">
    <location>
        <begin position="63"/>
        <end position="72"/>
    </location>
</feature>
<dbReference type="EMBL" id="OW240913">
    <property type="protein sequence ID" value="CAH2247895.1"/>
    <property type="molecule type" value="Genomic_DNA"/>
</dbReference>
<evidence type="ECO:0000313" key="3">
    <source>
        <dbReference type="Proteomes" id="UP001295444"/>
    </source>
</evidence>
<keyword evidence="3" id="KW-1185">Reference proteome</keyword>
<feature type="compositionally biased region" description="Basic and acidic residues" evidence="1">
    <location>
        <begin position="45"/>
        <end position="55"/>
    </location>
</feature>
<protein>
    <submittedName>
        <fullName evidence="2">Uncharacterized protein</fullName>
    </submittedName>
</protein>
<dbReference type="AlphaFoldDB" id="A0AAD1RC09"/>
<name>A0AAD1RC09_PELCU</name>
<gene>
    <name evidence="2" type="ORF">PECUL_23A015517</name>
</gene>
<evidence type="ECO:0000313" key="2">
    <source>
        <dbReference type="EMBL" id="CAH2247895.1"/>
    </source>
</evidence>